<feature type="region of interest" description="Disordered" evidence="1">
    <location>
        <begin position="644"/>
        <end position="666"/>
    </location>
</feature>
<proteinExistence type="predicted"/>
<evidence type="ECO:0000256" key="1">
    <source>
        <dbReference type="SAM" id="MobiDB-lite"/>
    </source>
</evidence>
<dbReference type="InterPro" id="IPR036188">
    <property type="entry name" value="FAD/NAD-bd_sf"/>
</dbReference>
<dbReference type="PANTHER" id="PTHR40254">
    <property type="entry name" value="BLR0577 PROTEIN"/>
    <property type="match status" value="1"/>
</dbReference>
<evidence type="ECO:0000259" key="2">
    <source>
        <dbReference type="Pfam" id="PF13454"/>
    </source>
</evidence>
<reference evidence="3" key="1">
    <citation type="submission" date="2021-10" db="EMBL/GenBank/DDBJ databases">
        <title>Novel species in genus Arthrobacter.</title>
        <authorList>
            <person name="Liu Y."/>
        </authorList>
    </citation>
    <scope>NUCLEOTIDE SEQUENCE</scope>
    <source>
        <strain evidence="3">Zg-Y453</strain>
    </source>
</reference>
<sequence>MDKTQGLRVAVIGAGPRGISVLDRLLARFLTHPAEDRPDLKILMIDPFPPGSGHVWRPGQSRHFLMNTPVLFPTVVPAAGTEHAFAPSVTGLSFGDWVRQALTDPGSGLNESDRAEAARLSPSDFPSRAIYGRYLEWTYAELAAAAAEAGAAVVHHRTEALALRRAGDGFEIEVAGEDALIADAVVLALGHLPAALNPEQSRLSDAAARLGLRYLPPAVPSDADFTVLPAGEPVLVRGLGLNFFDIMAQVTLGRGGRFVPTGEPAGRSLRYEPSGREPVLVAASRRGTPYRAKAQLESYLPKSVTLRWFTREAAASFAAEGIQPGFDHDFWPLLHRDAVWAYYSTLARTAPHCLSVPPESFLADLDAALNVDGPDWDAAKEEVLRRCVPAENRTSLEALAQPLGRRPFADAAELDATVLAYLEDDAAGSAKGEDDPLKMAIGALNAGRSVLKAVVADGGLSEESWLTELRGWFEPLVEGLASGPPPERIEQLAALTRAGLVHFVGPDPRFDVDEARSVFTASSPWTPGEYAARTMVEAMMPPNRVNATLSPLLADLLHRGQARSKVMMAAGGTPVLTPGLDVSLPPYRPLDVKGEPQENLYILGLQLSSVQWGTAIAAEAGAPADSGARTLRDADDIAAAVLAGPGVPRDQSDSARTDTGAVRAGA</sequence>
<feature type="domain" description="FAD-dependent urate hydroxylase HpyO/Asp monooxygenase CreE-like FAD/NAD(P)-binding" evidence="2">
    <location>
        <begin position="10"/>
        <end position="191"/>
    </location>
</feature>
<comment type="caution">
    <text evidence="3">The sequence shown here is derived from an EMBL/GenBank/DDBJ whole genome shotgun (WGS) entry which is preliminary data.</text>
</comment>
<gene>
    <name evidence="3" type="ORF">LJ757_10910</name>
</gene>
<dbReference type="InterPro" id="IPR038732">
    <property type="entry name" value="HpyO/CreE_NAD-binding"/>
</dbReference>
<dbReference type="RefSeq" id="WP_227896186.1">
    <property type="nucleotide sequence ID" value="NZ_CP099466.1"/>
</dbReference>
<name>A0A9X1ME44_9MICC</name>
<dbReference type="InterPro" id="IPR052189">
    <property type="entry name" value="L-asp_N-monooxygenase_NS-form"/>
</dbReference>
<protein>
    <submittedName>
        <fullName evidence="3">FAD/NAD(P)-binding protein</fullName>
    </submittedName>
</protein>
<organism evidence="3 4">
    <name type="scientific">Arthrobacter caoxuetaonis</name>
    <dbReference type="NCBI Taxonomy" id="2886935"/>
    <lineage>
        <taxon>Bacteria</taxon>
        <taxon>Bacillati</taxon>
        <taxon>Actinomycetota</taxon>
        <taxon>Actinomycetes</taxon>
        <taxon>Micrococcales</taxon>
        <taxon>Micrococcaceae</taxon>
        <taxon>Arthrobacter</taxon>
    </lineage>
</organism>
<keyword evidence="4" id="KW-1185">Reference proteome</keyword>
<dbReference type="AlphaFoldDB" id="A0A9X1ME44"/>
<evidence type="ECO:0000313" key="4">
    <source>
        <dbReference type="Proteomes" id="UP001139158"/>
    </source>
</evidence>
<evidence type="ECO:0000313" key="3">
    <source>
        <dbReference type="EMBL" id="MCC3298313.1"/>
    </source>
</evidence>
<dbReference type="PANTHER" id="PTHR40254:SF1">
    <property type="entry name" value="BLR0577 PROTEIN"/>
    <property type="match status" value="1"/>
</dbReference>
<accession>A0A9X1ME44</accession>
<dbReference type="EMBL" id="JAJFZV010000011">
    <property type="protein sequence ID" value="MCC3298313.1"/>
    <property type="molecule type" value="Genomic_DNA"/>
</dbReference>
<dbReference type="SUPFAM" id="SSF51905">
    <property type="entry name" value="FAD/NAD(P)-binding domain"/>
    <property type="match status" value="1"/>
</dbReference>
<dbReference type="Proteomes" id="UP001139158">
    <property type="component" value="Unassembled WGS sequence"/>
</dbReference>
<dbReference type="Pfam" id="PF13454">
    <property type="entry name" value="NAD_binding_9"/>
    <property type="match status" value="1"/>
</dbReference>